<dbReference type="Pfam" id="PF03459">
    <property type="entry name" value="TOBE"/>
    <property type="match status" value="1"/>
</dbReference>
<proteinExistence type="predicted"/>
<dbReference type="Gene3D" id="2.40.50.100">
    <property type="match status" value="1"/>
</dbReference>
<feature type="domain" description="Transport-associated OB type 1" evidence="1">
    <location>
        <begin position="21"/>
        <end position="52"/>
    </location>
</feature>
<dbReference type="AlphaFoldDB" id="A0A929N0I0"/>
<accession>A0A929N0I0</accession>
<protein>
    <submittedName>
        <fullName evidence="2">TOBE domain-containing protein</fullName>
    </submittedName>
</protein>
<evidence type="ECO:0000313" key="2">
    <source>
        <dbReference type="EMBL" id="MBF0940842.1"/>
    </source>
</evidence>
<reference evidence="2" key="1">
    <citation type="submission" date="2020-04" db="EMBL/GenBank/DDBJ databases">
        <title>Deep metagenomics examines the oral microbiome during advanced dental caries in children, revealing novel taxa and co-occurrences with host molecules.</title>
        <authorList>
            <person name="Baker J.L."/>
            <person name="Morton J.T."/>
            <person name="Dinis M."/>
            <person name="Alvarez R."/>
            <person name="Tran N.C."/>
            <person name="Knight R."/>
            <person name="Edlund A."/>
        </authorList>
    </citation>
    <scope>NUCLEOTIDE SEQUENCE</scope>
    <source>
        <strain evidence="2">JCVI_32_bin.64</strain>
    </source>
</reference>
<organism evidence="2 3">
    <name type="scientific">Schaalia georgiae</name>
    <dbReference type="NCBI Taxonomy" id="52768"/>
    <lineage>
        <taxon>Bacteria</taxon>
        <taxon>Bacillati</taxon>
        <taxon>Actinomycetota</taxon>
        <taxon>Actinomycetes</taxon>
        <taxon>Actinomycetales</taxon>
        <taxon>Actinomycetaceae</taxon>
        <taxon>Schaalia</taxon>
    </lineage>
</organism>
<dbReference type="InterPro" id="IPR005116">
    <property type="entry name" value="Transp-assoc_OB_typ1"/>
</dbReference>
<name>A0A929N0I0_9ACTO</name>
<sequence>AGTPVPGPEPSLVPGSGEPVSVRARVTTAAWAELGLGVGDAVWSSIKATQVRAVPLAEPAAPAD</sequence>
<evidence type="ECO:0000313" key="3">
    <source>
        <dbReference type="Proteomes" id="UP000718630"/>
    </source>
</evidence>
<dbReference type="InterPro" id="IPR008995">
    <property type="entry name" value="Mo/tungstate-bd_C_term_dom"/>
</dbReference>
<gene>
    <name evidence="2" type="ORF">HXK03_08230</name>
</gene>
<feature type="non-terminal residue" evidence="2">
    <location>
        <position position="1"/>
    </location>
</feature>
<dbReference type="EMBL" id="JABZFZ010000523">
    <property type="protein sequence ID" value="MBF0940842.1"/>
    <property type="molecule type" value="Genomic_DNA"/>
</dbReference>
<comment type="caution">
    <text evidence="2">The sequence shown here is derived from an EMBL/GenBank/DDBJ whole genome shotgun (WGS) entry which is preliminary data.</text>
</comment>
<evidence type="ECO:0000259" key="1">
    <source>
        <dbReference type="Pfam" id="PF03459"/>
    </source>
</evidence>
<dbReference type="SUPFAM" id="SSF50331">
    <property type="entry name" value="MOP-like"/>
    <property type="match status" value="1"/>
</dbReference>
<dbReference type="Proteomes" id="UP000718630">
    <property type="component" value="Unassembled WGS sequence"/>
</dbReference>